<evidence type="ECO:0000256" key="6">
    <source>
        <dbReference type="ARBA" id="ARBA00023316"/>
    </source>
</evidence>
<sequence length="179" mass="19627">MALFRQKPAVAVATLPLPPKTARIRLIGQEDVFSRADGTAQPVKSLLRLEAPMRYGSFVWNERGVPAGETWLRIDLSKQILSVFRGGEEIGTSVILYGQDDKPTPTGDFPVLWMGKNHRSSLYDAEMPYTLRLTRDGVAIHGSDVREGLATHGCIGVPMGFAAHLFDVVKPGTIVTVLR</sequence>
<feature type="domain" description="L,D-TPase catalytic" evidence="8">
    <location>
        <begin position="70"/>
        <end position="178"/>
    </location>
</feature>
<evidence type="ECO:0000313" key="10">
    <source>
        <dbReference type="Proteomes" id="UP000245890"/>
    </source>
</evidence>
<organism evidence="9 10">
    <name type="scientific">Sphingomonas pokkalii</name>
    <dbReference type="NCBI Taxonomy" id="2175090"/>
    <lineage>
        <taxon>Bacteria</taxon>
        <taxon>Pseudomonadati</taxon>
        <taxon>Pseudomonadota</taxon>
        <taxon>Alphaproteobacteria</taxon>
        <taxon>Sphingomonadales</taxon>
        <taxon>Sphingomonadaceae</taxon>
        <taxon>Sphingomonas</taxon>
    </lineage>
</organism>
<dbReference type="Gene3D" id="2.40.440.10">
    <property type="entry name" value="L,D-transpeptidase catalytic domain-like"/>
    <property type="match status" value="1"/>
</dbReference>
<gene>
    <name evidence="9" type="ORF">DD559_09035</name>
</gene>
<dbReference type="OrthoDB" id="463216at2"/>
<keyword evidence="4 7" id="KW-0133">Cell shape</keyword>
<dbReference type="AlphaFoldDB" id="A0A2U0SJA7"/>
<dbReference type="InterPro" id="IPR038063">
    <property type="entry name" value="Transpep_catalytic_dom"/>
</dbReference>
<keyword evidence="10" id="KW-1185">Reference proteome</keyword>
<dbReference type="PROSITE" id="PS52029">
    <property type="entry name" value="LD_TPASE"/>
    <property type="match status" value="1"/>
</dbReference>
<evidence type="ECO:0000256" key="2">
    <source>
        <dbReference type="ARBA" id="ARBA00005992"/>
    </source>
</evidence>
<dbReference type="InterPro" id="IPR050979">
    <property type="entry name" value="LD-transpeptidase"/>
</dbReference>
<dbReference type="Proteomes" id="UP000245890">
    <property type="component" value="Unassembled WGS sequence"/>
</dbReference>
<dbReference type="UniPathway" id="UPA00219"/>
<dbReference type="Pfam" id="PF03734">
    <property type="entry name" value="YkuD"/>
    <property type="match status" value="1"/>
</dbReference>
<dbReference type="PANTHER" id="PTHR30582">
    <property type="entry name" value="L,D-TRANSPEPTIDASE"/>
    <property type="match status" value="1"/>
</dbReference>
<dbReference type="CDD" id="cd16913">
    <property type="entry name" value="YkuD_like"/>
    <property type="match status" value="1"/>
</dbReference>
<keyword evidence="5 7" id="KW-0573">Peptidoglycan synthesis</keyword>
<dbReference type="GO" id="GO:0071972">
    <property type="term" value="F:peptidoglycan L,D-transpeptidase activity"/>
    <property type="evidence" value="ECO:0007669"/>
    <property type="project" value="TreeGrafter"/>
</dbReference>
<evidence type="ECO:0000256" key="7">
    <source>
        <dbReference type="PROSITE-ProRule" id="PRU01373"/>
    </source>
</evidence>
<dbReference type="PANTHER" id="PTHR30582:SF2">
    <property type="entry name" value="L,D-TRANSPEPTIDASE YCIB-RELATED"/>
    <property type="match status" value="1"/>
</dbReference>
<name>A0A2U0SJA7_9SPHN</name>
<comment type="similarity">
    <text evidence="2">Belongs to the YkuD family.</text>
</comment>
<evidence type="ECO:0000256" key="1">
    <source>
        <dbReference type="ARBA" id="ARBA00004752"/>
    </source>
</evidence>
<dbReference type="GO" id="GO:0008360">
    <property type="term" value="P:regulation of cell shape"/>
    <property type="evidence" value="ECO:0007669"/>
    <property type="project" value="UniProtKB-UniRule"/>
</dbReference>
<evidence type="ECO:0000256" key="3">
    <source>
        <dbReference type="ARBA" id="ARBA00022679"/>
    </source>
</evidence>
<feature type="active site" description="Nucleophile" evidence="7">
    <location>
        <position position="154"/>
    </location>
</feature>
<keyword evidence="6 7" id="KW-0961">Cell wall biogenesis/degradation</keyword>
<evidence type="ECO:0000313" key="9">
    <source>
        <dbReference type="EMBL" id="PVX31438.1"/>
    </source>
</evidence>
<feature type="active site" description="Proton donor/acceptor" evidence="7">
    <location>
        <position position="141"/>
    </location>
</feature>
<proteinExistence type="inferred from homology"/>
<dbReference type="GO" id="GO:0016740">
    <property type="term" value="F:transferase activity"/>
    <property type="evidence" value="ECO:0007669"/>
    <property type="project" value="UniProtKB-KW"/>
</dbReference>
<reference evidence="9 10" key="1">
    <citation type="submission" date="2018-05" db="EMBL/GenBank/DDBJ databases">
        <title>Description of Sphingomonas pokkalii sp nov, isolated from the rhizosphere of saline tolerant pokkali rice and its draft genome analysis.</title>
        <authorList>
            <person name="Menon R."/>
            <person name="Kumari S."/>
            <person name="Rameshkumar N."/>
        </authorList>
    </citation>
    <scope>NUCLEOTIDE SEQUENCE [LARGE SCALE GENOMIC DNA]</scope>
    <source>
        <strain evidence="9 10">L3B27</strain>
    </source>
</reference>
<dbReference type="EMBL" id="QENQ01000001">
    <property type="protein sequence ID" value="PVX31438.1"/>
    <property type="molecule type" value="Genomic_DNA"/>
</dbReference>
<evidence type="ECO:0000256" key="4">
    <source>
        <dbReference type="ARBA" id="ARBA00022960"/>
    </source>
</evidence>
<dbReference type="SUPFAM" id="SSF141523">
    <property type="entry name" value="L,D-transpeptidase catalytic domain-like"/>
    <property type="match status" value="1"/>
</dbReference>
<comment type="caution">
    <text evidence="9">The sequence shown here is derived from an EMBL/GenBank/DDBJ whole genome shotgun (WGS) entry which is preliminary data.</text>
</comment>
<dbReference type="InterPro" id="IPR005490">
    <property type="entry name" value="LD_TPept_cat_dom"/>
</dbReference>
<evidence type="ECO:0000256" key="5">
    <source>
        <dbReference type="ARBA" id="ARBA00022984"/>
    </source>
</evidence>
<dbReference type="GO" id="GO:0005576">
    <property type="term" value="C:extracellular region"/>
    <property type="evidence" value="ECO:0007669"/>
    <property type="project" value="TreeGrafter"/>
</dbReference>
<protein>
    <recommendedName>
        <fullName evidence="8">L,D-TPase catalytic domain-containing protein</fullName>
    </recommendedName>
</protein>
<keyword evidence="3" id="KW-0808">Transferase</keyword>
<accession>A0A2U0SJA7</accession>
<dbReference type="GO" id="GO:0071555">
    <property type="term" value="P:cell wall organization"/>
    <property type="evidence" value="ECO:0007669"/>
    <property type="project" value="UniProtKB-UniRule"/>
</dbReference>
<dbReference type="GO" id="GO:0018104">
    <property type="term" value="P:peptidoglycan-protein cross-linking"/>
    <property type="evidence" value="ECO:0007669"/>
    <property type="project" value="TreeGrafter"/>
</dbReference>
<evidence type="ECO:0000259" key="8">
    <source>
        <dbReference type="PROSITE" id="PS52029"/>
    </source>
</evidence>
<comment type="pathway">
    <text evidence="1 7">Cell wall biogenesis; peptidoglycan biosynthesis.</text>
</comment>